<evidence type="ECO:0000313" key="2">
    <source>
        <dbReference type="Ensembl" id="ENSSDAP00000009020.1"/>
    </source>
</evidence>
<dbReference type="Ensembl" id="ENSSDAT00000010240.1">
    <property type="protein sequence ID" value="ENSSDAP00000009020.1"/>
    <property type="gene ID" value="ENSSDAG00000008226.1"/>
</dbReference>
<evidence type="ECO:0000313" key="3">
    <source>
        <dbReference type="Proteomes" id="UP000694422"/>
    </source>
</evidence>
<proteinExistence type="predicted"/>
<reference evidence="2" key="2">
    <citation type="submission" date="2025-09" db="UniProtKB">
        <authorList>
            <consortium name="Ensembl"/>
        </authorList>
    </citation>
    <scope>IDENTIFICATION</scope>
</reference>
<keyword evidence="3" id="KW-1185">Reference proteome</keyword>
<name>A0A8C9PIX2_SPEDA</name>
<dbReference type="Proteomes" id="UP000694422">
    <property type="component" value="Unplaced"/>
</dbReference>
<feature type="domain" description="Rec21/ENK19" evidence="1">
    <location>
        <begin position="18"/>
        <end position="73"/>
    </location>
</feature>
<dbReference type="Pfam" id="PF15695">
    <property type="entry name" value="HERV-K_REC"/>
    <property type="match status" value="1"/>
</dbReference>
<protein>
    <recommendedName>
        <fullName evidence="1">Rec21/ENK19 domain-containing protein</fullName>
    </recommendedName>
</protein>
<dbReference type="AlphaFoldDB" id="A0A8C9PIX2"/>
<dbReference type="InterPro" id="IPR059105">
    <property type="entry name" value="Rec21/ENK19"/>
</dbReference>
<sequence length="113" mass="12390">VTIDNLYAATQQSRTSTMTTRTADPPTWGQMKKLTQEAEKTLQKANQPLNPVNLLLAMLAVINCQVSIVSAHSFAYWANVPNPPLVCSVSWGEPEVRVCTNNTNSPPSCMWGN</sequence>
<reference evidence="2" key="1">
    <citation type="submission" date="2025-08" db="UniProtKB">
        <authorList>
            <consortium name="Ensembl"/>
        </authorList>
    </citation>
    <scope>IDENTIFICATION</scope>
</reference>
<evidence type="ECO:0000259" key="1">
    <source>
        <dbReference type="Pfam" id="PF15695"/>
    </source>
</evidence>
<organism evidence="2 3">
    <name type="scientific">Spermophilus dauricus</name>
    <name type="common">Daurian ground squirrel</name>
    <dbReference type="NCBI Taxonomy" id="99837"/>
    <lineage>
        <taxon>Eukaryota</taxon>
        <taxon>Metazoa</taxon>
        <taxon>Chordata</taxon>
        <taxon>Craniata</taxon>
        <taxon>Vertebrata</taxon>
        <taxon>Euteleostomi</taxon>
        <taxon>Mammalia</taxon>
        <taxon>Eutheria</taxon>
        <taxon>Euarchontoglires</taxon>
        <taxon>Glires</taxon>
        <taxon>Rodentia</taxon>
        <taxon>Sciuromorpha</taxon>
        <taxon>Sciuridae</taxon>
        <taxon>Xerinae</taxon>
        <taxon>Marmotini</taxon>
        <taxon>Spermophilus</taxon>
    </lineage>
</organism>
<accession>A0A8C9PIX2</accession>